<comment type="caution">
    <text evidence="1">The sequence shown here is derived from an EMBL/GenBank/DDBJ whole genome shotgun (WGS) entry which is preliminary data.</text>
</comment>
<sequence length="42" mass="5054">MLVRFSVENFKSFYDKQELAMIPAKKIKKNKEHVVTLDKVHY</sequence>
<dbReference type="Proteomes" id="UP001580430">
    <property type="component" value="Unassembled WGS sequence"/>
</dbReference>
<name>A0ABV5C8Y8_9BACL</name>
<organism evidence="1 2">
    <name type="scientific">Paenibacillus medicaginis</name>
    <dbReference type="NCBI Taxonomy" id="1470560"/>
    <lineage>
        <taxon>Bacteria</taxon>
        <taxon>Bacillati</taxon>
        <taxon>Bacillota</taxon>
        <taxon>Bacilli</taxon>
        <taxon>Bacillales</taxon>
        <taxon>Paenibacillaceae</taxon>
        <taxon>Paenibacillus</taxon>
    </lineage>
</organism>
<protein>
    <submittedName>
        <fullName evidence="1">Uncharacterized protein</fullName>
    </submittedName>
</protein>
<proteinExistence type="predicted"/>
<dbReference type="RefSeq" id="WP_375521875.1">
    <property type="nucleotide sequence ID" value="NZ_JBHIRY010000024.1"/>
</dbReference>
<accession>A0ABV5C8Y8</accession>
<gene>
    <name evidence="1" type="ORF">ACE5LO_20655</name>
</gene>
<reference evidence="1 2" key="1">
    <citation type="submission" date="2024-09" db="EMBL/GenBank/DDBJ databases">
        <title>Paenibacillus zeirhizospherea sp. nov., isolated from surface of the maize (Zea mays) roots in a horticulture field, Hungary.</title>
        <authorList>
            <person name="Marton D."/>
            <person name="Farkas M."/>
            <person name="Bedics A."/>
            <person name="Toth E."/>
            <person name="Tancsics A."/>
            <person name="Boka K."/>
            <person name="Marati G."/>
            <person name="Kriszt B."/>
            <person name="Cserhati M."/>
        </authorList>
    </citation>
    <scope>NUCLEOTIDE SEQUENCE [LARGE SCALE GENOMIC DNA]</scope>
    <source>
        <strain evidence="1 2">JCM 18446</strain>
    </source>
</reference>
<dbReference type="EMBL" id="JBHIRY010000024">
    <property type="protein sequence ID" value="MFB5762792.1"/>
    <property type="molecule type" value="Genomic_DNA"/>
</dbReference>
<evidence type="ECO:0000313" key="1">
    <source>
        <dbReference type="EMBL" id="MFB5762792.1"/>
    </source>
</evidence>
<evidence type="ECO:0000313" key="2">
    <source>
        <dbReference type="Proteomes" id="UP001580430"/>
    </source>
</evidence>
<keyword evidence="2" id="KW-1185">Reference proteome</keyword>